<dbReference type="AlphaFoldDB" id="A0A1M7U1L0"/>
<name>A0A1M7U1L0_9BRAD</name>
<reference evidence="2" key="1">
    <citation type="submission" date="2016-11" db="EMBL/GenBank/DDBJ databases">
        <authorList>
            <person name="Varghese N."/>
            <person name="Submissions S."/>
        </authorList>
    </citation>
    <scope>NUCLEOTIDE SEQUENCE [LARGE SCALE GENOMIC DNA]</scope>
    <source>
        <strain evidence="2">GAS401</strain>
    </source>
</reference>
<dbReference type="Pfam" id="PF01663">
    <property type="entry name" value="Phosphodiest"/>
    <property type="match status" value="1"/>
</dbReference>
<dbReference type="Gene3D" id="3.30.1360.110">
    <property type="entry name" value="Domain 2, Phosphonoacetate Hydrolase"/>
    <property type="match status" value="1"/>
</dbReference>
<dbReference type="RefSeq" id="WP_072819161.1">
    <property type="nucleotide sequence ID" value="NZ_LT670849.1"/>
</dbReference>
<evidence type="ECO:0000313" key="2">
    <source>
        <dbReference type="Proteomes" id="UP000184096"/>
    </source>
</evidence>
<dbReference type="InterPro" id="IPR012710">
    <property type="entry name" value="Phosphonoacetate_hydro"/>
</dbReference>
<keyword evidence="2" id="KW-1185">Reference proteome</keyword>
<dbReference type="InterPro" id="IPR002591">
    <property type="entry name" value="Phosphodiest/P_Trfase"/>
</dbReference>
<gene>
    <name evidence="1" type="ORF">SAMN05444170_3315</name>
</gene>
<dbReference type="EMBL" id="LT670849">
    <property type="protein sequence ID" value="SHN76824.1"/>
    <property type="molecule type" value="Genomic_DNA"/>
</dbReference>
<dbReference type="PANTHER" id="PTHR10151">
    <property type="entry name" value="ECTONUCLEOTIDE PYROPHOSPHATASE/PHOSPHODIESTERASE"/>
    <property type="match status" value="1"/>
</dbReference>
<sequence>MIQVNGRAYAKPGRPTVVVCLDGCDPRYLNFKNAGEVFPNISRMMREGFSALADAAMPTFTNPNNVSIVTGAPPVVHGISGNYYLDRKTGEEIMIVDATPMRATTILAEMSRAGVRVAAVTAKDKLRKMLGHRMEGGICFSSEKAGQATAAENGIADVEALVGRSSPDMYSPDLSLFVLDAGIKLLEQDRADLLYLSLSDLVQHAHGPGEREADAFHSAVDARVGRLAELGAVVGLIADHGMNDKTNADGTPKVIFLEEELTARFGQGAVRVICPITDPFVKHHGALGSFVRIYLRKQLELAAVMEAAAAIPGVALVLDGKSAALRYEMPLDREGDFVAIGDTHAVIGSSRAEHDLKGLAGHRLRSHGGLSEQVVPFIVSHPVNEACRKLAENRRLRNFDIFDFVLNGVG</sequence>
<dbReference type="NCBIfam" id="TIGR02335">
    <property type="entry name" value="hydr_PhnA"/>
    <property type="match status" value="1"/>
</dbReference>
<keyword evidence="1" id="KW-0378">Hydrolase</keyword>
<dbReference type="SUPFAM" id="SSF53649">
    <property type="entry name" value="Alkaline phosphatase-like"/>
    <property type="match status" value="1"/>
</dbReference>
<protein>
    <submittedName>
        <fullName evidence="1">Phosphonoacetate hydrolase</fullName>
    </submittedName>
</protein>
<evidence type="ECO:0000313" key="1">
    <source>
        <dbReference type="EMBL" id="SHN76824.1"/>
    </source>
</evidence>
<organism evidence="1 2">
    <name type="scientific">Bradyrhizobium erythrophlei</name>
    <dbReference type="NCBI Taxonomy" id="1437360"/>
    <lineage>
        <taxon>Bacteria</taxon>
        <taxon>Pseudomonadati</taxon>
        <taxon>Pseudomonadota</taxon>
        <taxon>Alphaproteobacteria</taxon>
        <taxon>Hyphomicrobiales</taxon>
        <taxon>Nitrobacteraceae</taxon>
        <taxon>Bradyrhizobium</taxon>
    </lineage>
</organism>
<dbReference type="InterPro" id="IPR023116">
    <property type="entry name" value="Phosphonoacetate_hydro_insert"/>
</dbReference>
<dbReference type="PANTHER" id="PTHR10151:SF120">
    <property type="entry name" value="BIS(5'-ADENOSYL)-TRIPHOSPHATASE"/>
    <property type="match status" value="1"/>
</dbReference>
<dbReference type="Gene3D" id="3.40.720.10">
    <property type="entry name" value="Alkaline Phosphatase, subunit A"/>
    <property type="match status" value="1"/>
</dbReference>
<dbReference type="Proteomes" id="UP000184096">
    <property type="component" value="Chromosome I"/>
</dbReference>
<accession>A0A1M7U1L0</accession>
<proteinExistence type="predicted"/>
<dbReference type="GO" id="GO:0047400">
    <property type="term" value="F:phosphonoacetate hydrolase activity"/>
    <property type="evidence" value="ECO:0007669"/>
    <property type="project" value="InterPro"/>
</dbReference>
<dbReference type="InterPro" id="IPR017850">
    <property type="entry name" value="Alkaline_phosphatase_core_sf"/>
</dbReference>
<dbReference type="OrthoDB" id="3590172at2"/>
<dbReference type="CDD" id="cd16018">
    <property type="entry name" value="Enpp"/>
    <property type="match status" value="1"/>
</dbReference>